<dbReference type="Gene3D" id="3.90.25.10">
    <property type="entry name" value="UDP-galactose 4-epimerase, domain 1"/>
    <property type="match status" value="1"/>
</dbReference>
<dbReference type="GO" id="GO:0047733">
    <property type="term" value="F:CDP-glucose 4,6-dehydratase activity"/>
    <property type="evidence" value="ECO:0007669"/>
    <property type="project" value="UniProtKB-EC"/>
</dbReference>
<name>A0A411YZU6_9RHOB</name>
<sequence length="369" mass="39536">MTKTPLIANTYNGLRVMVTGHTGFKGAWLSLWLSEMGAHVAGFSLSVPTTPSAFELFGAGAVERDLRGDITDVPAVLAAMQEFAPDLVFHLAAQPIVRRAVRDPLESFSVNVIGTAAVLEAVRQTPSVRACLVITSDKVYLNDNAGRAFTEDDRLGGHEPYGASKAAAEIVTATYRSAGFHRGAGSANPCVVATARAGNVIGGGDWAADRLIPDAVRAITEGTPIVIRNPRATRPWQHVLEPLGGYLLFADRLLSSPEAMPPALNFGPGAEAEQDVETVVRRFLAEMQPFAADLRIEPDTSGAEATKLMVDSSLARRSLGWAPAWSWEQAIVRIADWHRAHLSGDADIAALTRDQIKAYREGGSVDAFR</sequence>
<dbReference type="EC" id="4.2.1.45" evidence="2"/>
<dbReference type="AlphaFoldDB" id="A0A411YZU6"/>
<comment type="caution">
    <text evidence="2">The sequence shown here is derived from an EMBL/GenBank/DDBJ whole genome shotgun (WGS) entry which is preliminary data.</text>
</comment>
<proteinExistence type="predicted"/>
<dbReference type="InterPro" id="IPR016040">
    <property type="entry name" value="NAD(P)-bd_dom"/>
</dbReference>
<dbReference type="Gene3D" id="3.40.50.720">
    <property type="entry name" value="NAD(P)-binding Rossmann-like Domain"/>
    <property type="match status" value="1"/>
</dbReference>
<dbReference type="InterPro" id="IPR013445">
    <property type="entry name" value="CDP_4_6_deHydtase"/>
</dbReference>
<feature type="domain" description="NAD(P)-binding" evidence="1">
    <location>
        <begin position="17"/>
        <end position="331"/>
    </location>
</feature>
<accession>A0A411YZU6</accession>
<keyword evidence="2" id="KW-0456">Lyase</keyword>
<dbReference type="RefSeq" id="WP_118154578.1">
    <property type="nucleotide sequence ID" value="NZ_QWEY01000009.1"/>
</dbReference>
<gene>
    <name evidence="2" type="primary">rfbG</name>
    <name evidence="2" type="ORF">D1012_16225</name>
</gene>
<protein>
    <submittedName>
        <fullName evidence="2">CDP-glucose 4,6-dehydratase</fullName>
        <ecNumber evidence="2">4.2.1.45</ecNumber>
    </submittedName>
</protein>
<keyword evidence="3" id="KW-1185">Reference proteome</keyword>
<dbReference type="SUPFAM" id="SSF51735">
    <property type="entry name" value="NAD(P)-binding Rossmann-fold domains"/>
    <property type="match status" value="1"/>
</dbReference>
<dbReference type="Proteomes" id="UP000284547">
    <property type="component" value="Unassembled WGS sequence"/>
</dbReference>
<reference evidence="2 3" key="1">
    <citation type="submission" date="2018-08" db="EMBL/GenBank/DDBJ databases">
        <title>Flavobacterium tibetense sp. nov., isolated from a wetland YonghuCo on Tibetan Plateau.</title>
        <authorList>
            <person name="Phurbu D."/>
            <person name="Lu H."/>
            <person name="Xing P."/>
        </authorList>
    </citation>
    <scope>NUCLEOTIDE SEQUENCE [LARGE SCALE GENOMIC DNA]</scope>
    <source>
        <strain evidence="2 3">DJC</strain>
    </source>
</reference>
<dbReference type="PANTHER" id="PTHR43000">
    <property type="entry name" value="DTDP-D-GLUCOSE 4,6-DEHYDRATASE-RELATED"/>
    <property type="match status" value="1"/>
</dbReference>
<dbReference type="EMBL" id="QWEY01000009">
    <property type="protein sequence ID" value="RGP36326.1"/>
    <property type="molecule type" value="Genomic_DNA"/>
</dbReference>
<organism evidence="2 3">
    <name type="scientific">Pseudotabrizicola alkalilacus</name>
    <dbReference type="NCBI Taxonomy" id="2305252"/>
    <lineage>
        <taxon>Bacteria</taxon>
        <taxon>Pseudomonadati</taxon>
        <taxon>Pseudomonadota</taxon>
        <taxon>Alphaproteobacteria</taxon>
        <taxon>Rhodobacterales</taxon>
        <taxon>Paracoccaceae</taxon>
        <taxon>Pseudotabrizicola</taxon>
    </lineage>
</organism>
<dbReference type="OrthoDB" id="9801785at2"/>
<evidence type="ECO:0000259" key="1">
    <source>
        <dbReference type="Pfam" id="PF16363"/>
    </source>
</evidence>
<dbReference type="NCBIfam" id="TIGR02622">
    <property type="entry name" value="CDP_4_6_dhtase"/>
    <property type="match status" value="1"/>
</dbReference>
<dbReference type="Pfam" id="PF16363">
    <property type="entry name" value="GDP_Man_Dehyd"/>
    <property type="match status" value="1"/>
</dbReference>
<evidence type="ECO:0000313" key="2">
    <source>
        <dbReference type="EMBL" id="RGP36326.1"/>
    </source>
</evidence>
<evidence type="ECO:0000313" key="3">
    <source>
        <dbReference type="Proteomes" id="UP000284547"/>
    </source>
</evidence>
<dbReference type="InterPro" id="IPR036291">
    <property type="entry name" value="NAD(P)-bd_dom_sf"/>
</dbReference>